<organism evidence="2 3">
    <name type="scientific">Pleurodeles waltl</name>
    <name type="common">Iberian ribbed newt</name>
    <dbReference type="NCBI Taxonomy" id="8319"/>
    <lineage>
        <taxon>Eukaryota</taxon>
        <taxon>Metazoa</taxon>
        <taxon>Chordata</taxon>
        <taxon>Craniata</taxon>
        <taxon>Vertebrata</taxon>
        <taxon>Euteleostomi</taxon>
        <taxon>Amphibia</taxon>
        <taxon>Batrachia</taxon>
        <taxon>Caudata</taxon>
        <taxon>Salamandroidea</taxon>
        <taxon>Salamandridae</taxon>
        <taxon>Pleurodelinae</taxon>
        <taxon>Pleurodeles</taxon>
    </lineage>
</organism>
<keyword evidence="3" id="KW-1185">Reference proteome</keyword>
<reference evidence="2" key="1">
    <citation type="journal article" date="2022" name="bioRxiv">
        <title>Sequencing and chromosome-scale assembly of the giantPleurodeles waltlgenome.</title>
        <authorList>
            <person name="Brown T."/>
            <person name="Elewa A."/>
            <person name="Iarovenko S."/>
            <person name="Subramanian E."/>
            <person name="Araus A.J."/>
            <person name="Petzold A."/>
            <person name="Susuki M."/>
            <person name="Suzuki K.-i.T."/>
            <person name="Hayashi T."/>
            <person name="Toyoda A."/>
            <person name="Oliveira C."/>
            <person name="Osipova E."/>
            <person name="Leigh N.D."/>
            <person name="Simon A."/>
            <person name="Yun M.H."/>
        </authorList>
    </citation>
    <scope>NUCLEOTIDE SEQUENCE</scope>
    <source>
        <strain evidence="2">20211129_DDA</strain>
        <tissue evidence="2">Liver</tissue>
    </source>
</reference>
<protein>
    <submittedName>
        <fullName evidence="2">Uncharacterized protein</fullName>
    </submittedName>
</protein>
<keyword evidence="1" id="KW-0472">Membrane</keyword>
<comment type="caution">
    <text evidence="2">The sequence shown here is derived from an EMBL/GenBank/DDBJ whole genome shotgun (WGS) entry which is preliminary data.</text>
</comment>
<keyword evidence="1" id="KW-0812">Transmembrane</keyword>
<name>A0AAV7WFM7_PLEWA</name>
<evidence type="ECO:0000313" key="2">
    <source>
        <dbReference type="EMBL" id="KAJ1212838.1"/>
    </source>
</evidence>
<dbReference type="AlphaFoldDB" id="A0AAV7WFM7"/>
<gene>
    <name evidence="2" type="ORF">NDU88_000482</name>
</gene>
<feature type="transmembrane region" description="Helical" evidence="1">
    <location>
        <begin position="36"/>
        <end position="58"/>
    </location>
</feature>
<sequence>MRAEPGNCSCPCAALPPRPSLTTSCSSSSGSPRLGVLLVGGWVLAVCPGALCAAAAGWEGVCARRAPGSGSALPVWSRSLNFTIAVTPHALLAPSAKCLLSQASGVSTCGLVPA</sequence>
<keyword evidence="1" id="KW-1133">Transmembrane helix</keyword>
<dbReference type="Proteomes" id="UP001066276">
    <property type="component" value="Chromosome 1_1"/>
</dbReference>
<proteinExistence type="predicted"/>
<dbReference type="EMBL" id="JANPWB010000001">
    <property type="protein sequence ID" value="KAJ1212838.1"/>
    <property type="molecule type" value="Genomic_DNA"/>
</dbReference>
<evidence type="ECO:0000313" key="3">
    <source>
        <dbReference type="Proteomes" id="UP001066276"/>
    </source>
</evidence>
<accession>A0AAV7WFM7</accession>
<evidence type="ECO:0000256" key="1">
    <source>
        <dbReference type="SAM" id="Phobius"/>
    </source>
</evidence>